<evidence type="ECO:0000256" key="11">
    <source>
        <dbReference type="ARBA" id="ARBA00022737"/>
    </source>
</evidence>
<feature type="repeat" description="WD" evidence="19">
    <location>
        <begin position="1037"/>
        <end position="1078"/>
    </location>
</feature>
<evidence type="ECO:0000256" key="15">
    <source>
        <dbReference type="ARBA" id="ARBA00023328"/>
    </source>
</evidence>
<evidence type="ECO:0000256" key="8">
    <source>
        <dbReference type="ARBA" id="ARBA00022574"/>
    </source>
</evidence>
<evidence type="ECO:0000256" key="7">
    <source>
        <dbReference type="ARBA" id="ARBA00022490"/>
    </source>
</evidence>
<sequence>MSVSNTSEPNDPAADSATSQIDIAGPSTGRTVQIIGDLPPAPILPKGAATADDSDSDDELTDRANGHDYDEEDPQTEDEAGPSSVAAEPEPANTGITRGVTQYGSVSVENGATVATGPVPDEIPDDSELLANFSDDEEVLDLGHLRLTTTKNLGLQRFANSLKRLCLRQNLITKIRSKDVGTLTKLEDLDLYDNSIEKISGLDKLTELESLDLSFNNIHHISNVSHLGKLQTIYFVQNKISKVRPDDLRGPIAESLSSLELGGNRLRSIENIDHLHNLTQLWLGKNKITSLQGLASLTNLRVLSIQSNRITKLEGLETLVNLEELYISHNGLTKLEGLEKNVKLTTLDVGANMIEKIENIEHLSQLEEFWANDNKIANLNDLDRQLGPNKMPNLETVYLEGNPAQRTEGPAYRRKVKLLLPQLKQIDATRHCHAAWEDEVVRKCGKIHYSTEALGRKCGVRPSHVAFSSSTSERAQERPVCATCLSKHPRLATFCPICENATSVFNKGPRSDVTRAGQVVFDADRALDLSNSDFEPQHDQQDSPPTYTEATNTRSPEESSQVSATAPETRKSDFVIENDDDDDDGGGGGGNTHNPLQQSVSDKPSSSRSNAPQLLRQSSKSKPSAELDVAGTSSLTTTSEPAQHASDASPSRIKVDPHRSQAESATPHSASIRHHDGQTRQYWLRKDDTLQSIAIRFGLSGNVLCMLNSLPRAVLSTSPHLLHTRSFILLPAHAVEKQLASNPDLAKALEGPPQKSAAEKTVAARRAAEARFRALLTRNVASSSRSRTEAETPADEKAARAYVGLAEDELRFVDFGEGCDEHGLPLAYEEDRSTENHTLTRSSKDKVEKDDAMAVAQLDTARNARFEAILTQAVARWEMDTDWERCQRAKGLDPGSISKPIGSTPHISANAAGVPRSGTTSSNSLGSWFTRALTGGTSHQHQPVRRGEFSFARPPSLASIRAASHGEGKSESRPRHVVSLSSSIKLPRVLQHTLTAHKGPVNVARYNSLGRYVLTGGSDRTIRLWNAKTGGEPIKTYALHNYEVHALDIAPDNSRFASGGGDKSVFVWDVPTGTIVRRFSGHAGKINDVRFGGRDGDGSVVVAGGFDGVVRIFDLRAQGAWRPIMELKEAKDSIMSISVSSSQGCVVTGSVDGVVRTYDLRSGELRSDTVDSPIVSVEPSATASTVLVSTLDSTHRLLDLRDGTLLQKYTGHTQQTYRTRATFTNNEDAVIAGDEHGNLFAWDLVSSERLPIGISSLSFRQAEPHHAQHNAKPILWTETNPDTSAPTEFVTAAADGSVKVWGMSDQLRS</sequence>
<dbReference type="SUPFAM" id="SSF50978">
    <property type="entry name" value="WD40 repeat-like"/>
    <property type="match status" value="1"/>
</dbReference>
<feature type="repeat" description="WD" evidence="19">
    <location>
        <begin position="1127"/>
        <end position="1168"/>
    </location>
</feature>
<proteinExistence type="inferred from homology"/>
<feature type="compositionally biased region" description="Polar residues" evidence="20">
    <location>
        <begin position="631"/>
        <end position="649"/>
    </location>
</feature>
<comment type="similarity">
    <text evidence="5">Belongs to the LRWD1 family.</text>
</comment>
<evidence type="ECO:0000256" key="20">
    <source>
        <dbReference type="SAM" id="MobiDB-lite"/>
    </source>
</evidence>
<dbReference type="InterPro" id="IPR025875">
    <property type="entry name" value="Leu-rich_rpt_4"/>
</dbReference>
<dbReference type="Proteomes" id="UP000246740">
    <property type="component" value="Unassembled WGS sequence"/>
</dbReference>
<dbReference type="Gene3D" id="2.130.10.10">
    <property type="entry name" value="YVTN repeat-like/Quinoprotein amine dehydrogenase"/>
    <property type="match status" value="1"/>
</dbReference>
<dbReference type="InterPro" id="IPR003603">
    <property type="entry name" value="U2A'_phosphoprotein32A_C"/>
</dbReference>
<keyword evidence="12" id="KW-0995">Kinetochore</keyword>
<protein>
    <recommendedName>
        <fullName evidence="6">Leucine-rich repeat and WD repeat-containing protein 1</fullName>
    </recommendedName>
    <alternativeName>
        <fullName evidence="17">Origin recognition complex-associated protein</fullName>
    </alternativeName>
</protein>
<dbReference type="Gene3D" id="3.80.10.10">
    <property type="entry name" value="Ribonuclease Inhibitor"/>
    <property type="match status" value="3"/>
</dbReference>
<evidence type="ECO:0000256" key="19">
    <source>
        <dbReference type="PROSITE-ProRule" id="PRU00221"/>
    </source>
</evidence>
<comment type="similarity">
    <text evidence="16">Belongs to the SDS22 family.</text>
</comment>
<feature type="region of interest" description="Disordered" evidence="20">
    <location>
        <begin position="531"/>
        <end position="677"/>
    </location>
</feature>
<dbReference type="GO" id="GO:0071013">
    <property type="term" value="C:catalytic step 2 spliceosome"/>
    <property type="evidence" value="ECO:0007669"/>
    <property type="project" value="TreeGrafter"/>
</dbReference>
<keyword evidence="23" id="KW-1185">Reference proteome</keyword>
<dbReference type="InterPro" id="IPR036322">
    <property type="entry name" value="WD40_repeat_dom_sf"/>
</dbReference>
<dbReference type="OrthoDB" id="266138at2759"/>
<evidence type="ECO:0000256" key="13">
    <source>
        <dbReference type="ARBA" id="ARBA00022895"/>
    </source>
</evidence>
<dbReference type="PROSITE" id="PS51450">
    <property type="entry name" value="LRR"/>
    <property type="match status" value="7"/>
</dbReference>
<dbReference type="InterPro" id="IPR003591">
    <property type="entry name" value="Leu-rich_rpt_typical-subtyp"/>
</dbReference>
<dbReference type="GO" id="GO:0000781">
    <property type="term" value="C:chromosome, telomeric region"/>
    <property type="evidence" value="ECO:0007669"/>
    <property type="project" value="UniProtKB-SubCell"/>
</dbReference>
<dbReference type="InterPro" id="IPR015943">
    <property type="entry name" value="WD40/YVTN_repeat-like_dom_sf"/>
</dbReference>
<keyword evidence="13" id="KW-0158">Chromosome</keyword>
<comment type="subcellular location">
    <subcellularLocation>
        <location evidence="4">Chromosome</location>
        <location evidence="4">Centromere</location>
        <location evidence="4">Kinetochore</location>
    </subcellularLocation>
    <subcellularLocation>
        <location evidence="3">Chromosome</location>
        <location evidence="3">Telomere</location>
    </subcellularLocation>
    <subcellularLocation>
        <location evidence="2">Cytoplasm</location>
    </subcellularLocation>
    <subcellularLocation>
        <location evidence="1">Nucleus</location>
    </subcellularLocation>
</comment>
<keyword evidence="15" id="KW-0137">Centromere</keyword>
<evidence type="ECO:0000313" key="23">
    <source>
        <dbReference type="Proteomes" id="UP000246740"/>
    </source>
</evidence>
<dbReference type="SMART" id="SM00564">
    <property type="entry name" value="PQQ"/>
    <property type="match status" value="2"/>
</dbReference>
<keyword evidence="8 19" id="KW-0853">WD repeat</keyword>
<evidence type="ECO:0000313" key="22">
    <source>
        <dbReference type="EMBL" id="PWZ00805.1"/>
    </source>
</evidence>
<accession>A0A317XR80</accession>
<evidence type="ECO:0000256" key="14">
    <source>
        <dbReference type="ARBA" id="ARBA00023242"/>
    </source>
</evidence>
<dbReference type="GO" id="GO:0000398">
    <property type="term" value="P:mRNA splicing, via spliceosome"/>
    <property type="evidence" value="ECO:0007669"/>
    <property type="project" value="TreeGrafter"/>
</dbReference>
<name>A0A317XR80_9BASI</name>
<dbReference type="PANTHER" id="PTHR22842:SF3">
    <property type="entry name" value="WD REPEAT DOMAIN-CONTAINING PROTEIN 83"/>
    <property type="match status" value="1"/>
</dbReference>
<dbReference type="STRING" id="1882483.A0A317XR80"/>
<dbReference type="SMART" id="SM00369">
    <property type="entry name" value="LRR_TYP"/>
    <property type="match status" value="6"/>
</dbReference>
<dbReference type="PANTHER" id="PTHR22842">
    <property type="entry name" value="WD40 REPEAT PROTEIN"/>
    <property type="match status" value="1"/>
</dbReference>
<dbReference type="EMBL" id="KZ819192">
    <property type="protein sequence ID" value="PWZ00805.1"/>
    <property type="molecule type" value="Genomic_DNA"/>
</dbReference>
<evidence type="ECO:0000256" key="1">
    <source>
        <dbReference type="ARBA" id="ARBA00004123"/>
    </source>
</evidence>
<feature type="repeat" description="WD" evidence="19">
    <location>
        <begin position="994"/>
        <end position="1035"/>
    </location>
</feature>
<dbReference type="InterPro" id="IPR019775">
    <property type="entry name" value="WD40_repeat_CS"/>
</dbReference>
<dbReference type="InterPro" id="IPR032675">
    <property type="entry name" value="LRR_dom_sf"/>
</dbReference>
<dbReference type="CDD" id="cd00200">
    <property type="entry name" value="WD40"/>
    <property type="match status" value="1"/>
</dbReference>
<organism evidence="22 23">
    <name type="scientific">Testicularia cyperi</name>
    <dbReference type="NCBI Taxonomy" id="1882483"/>
    <lineage>
        <taxon>Eukaryota</taxon>
        <taxon>Fungi</taxon>
        <taxon>Dikarya</taxon>
        <taxon>Basidiomycota</taxon>
        <taxon>Ustilaginomycotina</taxon>
        <taxon>Ustilaginomycetes</taxon>
        <taxon>Ustilaginales</taxon>
        <taxon>Anthracoideaceae</taxon>
        <taxon>Testicularia</taxon>
    </lineage>
</organism>
<evidence type="ECO:0000256" key="12">
    <source>
        <dbReference type="ARBA" id="ARBA00022838"/>
    </source>
</evidence>
<dbReference type="SMART" id="SM00320">
    <property type="entry name" value="WD40"/>
    <property type="match status" value="6"/>
</dbReference>
<dbReference type="SMART" id="SM00446">
    <property type="entry name" value="LRRcap"/>
    <property type="match status" value="1"/>
</dbReference>
<evidence type="ECO:0000256" key="4">
    <source>
        <dbReference type="ARBA" id="ARBA00004629"/>
    </source>
</evidence>
<reference evidence="22 23" key="1">
    <citation type="journal article" date="2018" name="Mol. Biol. Evol.">
        <title>Broad Genomic Sampling Reveals a Smut Pathogenic Ancestry of the Fungal Clade Ustilaginomycotina.</title>
        <authorList>
            <person name="Kijpornyongpan T."/>
            <person name="Mondo S.J."/>
            <person name="Barry K."/>
            <person name="Sandor L."/>
            <person name="Lee J."/>
            <person name="Lipzen A."/>
            <person name="Pangilinan J."/>
            <person name="LaButti K."/>
            <person name="Hainaut M."/>
            <person name="Henrissat B."/>
            <person name="Grigoriev I.V."/>
            <person name="Spatafora J.W."/>
            <person name="Aime M.C."/>
        </authorList>
    </citation>
    <scope>NUCLEOTIDE SEQUENCE [LARGE SCALE GENOMIC DNA]</scope>
    <source>
        <strain evidence="22 23">MCA 3645</strain>
    </source>
</reference>
<evidence type="ECO:0000256" key="10">
    <source>
        <dbReference type="ARBA" id="ARBA00022705"/>
    </source>
</evidence>
<dbReference type="SUPFAM" id="SSF52058">
    <property type="entry name" value="L domain-like"/>
    <property type="match status" value="1"/>
</dbReference>
<dbReference type="GO" id="GO:0000776">
    <property type="term" value="C:kinetochore"/>
    <property type="evidence" value="ECO:0007669"/>
    <property type="project" value="UniProtKB-KW"/>
</dbReference>
<gene>
    <name evidence="22" type="ORF">BCV70DRAFT_206214</name>
</gene>
<dbReference type="SMART" id="SM00365">
    <property type="entry name" value="LRR_SD22"/>
    <property type="match status" value="10"/>
</dbReference>
<evidence type="ECO:0000256" key="9">
    <source>
        <dbReference type="ARBA" id="ARBA00022614"/>
    </source>
</evidence>
<dbReference type="GO" id="GO:0006260">
    <property type="term" value="P:DNA replication"/>
    <property type="evidence" value="ECO:0007669"/>
    <property type="project" value="UniProtKB-KW"/>
</dbReference>
<evidence type="ECO:0000256" key="5">
    <source>
        <dbReference type="ARBA" id="ARBA00007545"/>
    </source>
</evidence>
<feature type="repeat" description="WD" evidence="19">
    <location>
        <begin position="1079"/>
        <end position="1116"/>
    </location>
</feature>
<evidence type="ECO:0000256" key="17">
    <source>
        <dbReference type="ARBA" id="ARBA00033046"/>
    </source>
</evidence>
<evidence type="ECO:0000259" key="21">
    <source>
        <dbReference type="SMART" id="SM00446"/>
    </source>
</evidence>
<dbReference type="InterPro" id="IPR051980">
    <property type="entry name" value="WD_repeat_MORG1"/>
</dbReference>
<feature type="compositionally biased region" description="Acidic residues" evidence="20">
    <location>
        <begin position="69"/>
        <end position="80"/>
    </location>
</feature>
<feature type="compositionally biased region" description="Polar residues" evidence="20">
    <location>
        <begin position="542"/>
        <end position="566"/>
    </location>
</feature>
<dbReference type="GO" id="GO:0005737">
    <property type="term" value="C:cytoplasm"/>
    <property type="evidence" value="ECO:0007669"/>
    <property type="project" value="UniProtKB-SubCell"/>
</dbReference>
<dbReference type="Pfam" id="PF12799">
    <property type="entry name" value="LRR_4"/>
    <property type="match status" value="2"/>
</dbReference>
<keyword evidence="10" id="KW-0235">DNA replication</keyword>
<dbReference type="PROSITE" id="PS00678">
    <property type="entry name" value="WD_REPEATS_1"/>
    <property type="match status" value="1"/>
</dbReference>
<dbReference type="PROSITE" id="PS50082">
    <property type="entry name" value="WD_REPEATS_2"/>
    <property type="match status" value="4"/>
</dbReference>
<dbReference type="InterPro" id="IPR018391">
    <property type="entry name" value="PQQ_b-propeller_rpt"/>
</dbReference>
<feature type="compositionally biased region" description="Polar residues" evidence="20">
    <location>
        <begin position="592"/>
        <end position="622"/>
    </location>
</feature>
<keyword evidence="14" id="KW-0539">Nucleus</keyword>
<dbReference type="PROSITE" id="PS50294">
    <property type="entry name" value="WD_REPEATS_REGION"/>
    <property type="match status" value="2"/>
</dbReference>
<evidence type="ECO:0000256" key="2">
    <source>
        <dbReference type="ARBA" id="ARBA00004496"/>
    </source>
</evidence>
<dbReference type="InterPro" id="IPR001680">
    <property type="entry name" value="WD40_rpt"/>
</dbReference>
<keyword evidence="7" id="KW-0963">Cytoplasm</keyword>
<evidence type="ECO:0000256" key="3">
    <source>
        <dbReference type="ARBA" id="ARBA00004574"/>
    </source>
</evidence>
<feature type="domain" description="U2A'/phosphoprotein 32 family A C-terminal" evidence="21">
    <location>
        <begin position="409"/>
        <end position="427"/>
    </location>
</feature>
<feature type="compositionally biased region" description="Acidic residues" evidence="20">
    <location>
        <begin position="576"/>
        <end position="585"/>
    </location>
</feature>
<dbReference type="InterPro" id="IPR001611">
    <property type="entry name" value="Leu-rich_rpt"/>
</dbReference>
<feature type="region of interest" description="Disordered" evidence="20">
    <location>
        <begin position="1"/>
        <end position="98"/>
    </location>
</feature>
<comment type="similarity">
    <text evidence="18">Belongs to the WD repeat MORG1 family.</text>
</comment>
<dbReference type="Pfam" id="PF00400">
    <property type="entry name" value="WD40"/>
    <property type="match status" value="4"/>
</dbReference>
<dbReference type="InParanoid" id="A0A317XR80"/>
<dbReference type="FunFam" id="3.80.10.10:FF:000055">
    <property type="entry name" value="Protein phosphatase 1 regulatory subunit 7"/>
    <property type="match status" value="1"/>
</dbReference>
<evidence type="ECO:0000256" key="6">
    <source>
        <dbReference type="ARBA" id="ARBA00015536"/>
    </source>
</evidence>
<keyword evidence="9" id="KW-0433">Leucine-rich repeat</keyword>
<evidence type="ECO:0000256" key="16">
    <source>
        <dbReference type="ARBA" id="ARBA00023460"/>
    </source>
</evidence>
<keyword evidence="11" id="KW-0677">Repeat</keyword>
<evidence type="ECO:0000256" key="18">
    <source>
        <dbReference type="ARBA" id="ARBA00038145"/>
    </source>
</evidence>
<dbReference type="Pfam" id="PF13855">
    <property type="entry name" value="LRR_8"/>
    <property type="match status" value="1"/>
</dbReference>
<keyword evidence="13" id="KW-0779">Telomere</keyword>